<dbReference type="RefSeq" id="WP_011373397.1">
    <property type="nucleotide sequence ID" value="NC_007575.1"/>
</dbReference>
<proteinExistence type="predicted"/>
<evidence type="ECO:0000313" key="2">
    <source>
        <dbReference type="Proteomes" id="UP000002714"/>
    </source>
</evidence>
<reference evidence="1 2" key="1">
    <citation type="journal article" date="2008" name="Appl. Environ. Microbiol.">
        <title>Genome of the epsilonproteobacterial chemolithoautotroph Sulfurimonas denitrificans.</title>
        <authorList>
            <person name="Sievert S.M."/>
            <person name="Scott K.M."/>
            <person name="Klotz M.G."/>
            <person name="Chain P.S.G."/>
            <person name="Hauser L.J."/>
            <person name="Hemp J."/>
            <person name="Huegler M."/>
            <person name="Land M."/>
            <person name="Lapidus A."/>
            <person name="Larimer F.W."/>
            <person name="Lucas S."/>
            <person name="Malfatti S.A."/>
            <person name="Meyer F."/>
            <person name="Paulsen I.T."/>
            <person name="Ren Q."/>
            <person name="Simon J."/>
            <person name="Bailey K."/>
            <person name="Diaz E."/>
            <person name="Fitzpatrick K.A."/>
            <person name="Glover B."/>
            <person name="Gwatney N."/>
            <person name="Korajkic A."/>
            <person name="Long A."/>
            <person name="Mobberley J.M."/>
            <person name="Pantry S.N."/>
            <person name="Pazder G."/>
            <person name="Peterson S."/>
            <person name="Quintanilla J.D."/>
            <person name="Sprinkle R."/>
            <person name="Stephens J."/>
            <person name="Thomas P."/>
            <person name="Vaughn R."/>
            <person name="Weber M.J."/>
            <person name="Wooten L.L."/>
        </authorList>
    </citation>
    <scope>NUCLEOTIDE SEQUENCE [LARGE SCALE GENOMIC DNA]</scope>
    <source>
        <strain evidence="2">ATCC 33889 / DSM 1251</strain>
    </source>
</reference>
<sequence length="452" mass="51724">MNLEQLQNKNILLFGKSRAFSTDEFASQMKFHKIGVVSEYSDDVALVVDGKMMTPYEQNASNALYEAKSTILEFISIEALEREVAKYIDPETLLMSLKLSRDKERLKSFIQNSTIKDELFFKLLKMYSWGGEDFFENDDNRDVSAAIILRFYENIERNHNVQYATTGFMHLISQSNSAEIIEMIFELEPLQKSLHVEANALNLNILSAIATHPKTPKSILNKLIKKANPRVKMLIAKRQDCDEEMQIELYNSKNEEVLEALCKSRNLSTELIPKFINDEKYIKYLAQNLRLDSEIFEELIKKTPLEVAKNSSLTLYMQQCLADLNLDDVNISLANNNNLDNNVAMRLLEFNSKILTSEIYKNSTLSQATLIEAYKDEANHASLAQNSNTPCEILEALLNSEDIEVLKALAQNPNTPVEVLYQLQLDSRVARQVKENAAFTKHIQQENIGWEV</sequence>
<evidence type="ECO:0008006" key="3">
    <source>
        <dbReference type="Google" id="ProtNLM"/>
    </source>
</evidence>
<dbReference type="EMBL" id="CP000153">
    <property type="protein sequence ID" value="ABB45057.1"/>
    <property type="molecule type" value="Genomic_DNA"/>
</dbReference>
<organism evidence="1 2">
    <name type="scientific">Sulfurimonas denitrificans (strain ATCC 33889 / DSM 1251)</name>
    <name type="common">Thiomicrospira denitrificans (strain ATCC 33889 / DSM 1251)</name>
    <dbReference type="NCBI Taxonomy" id="326298"/>
    <lineage>
        <taxon>Bacteria</taxon>
        <taxon>Pseudomonadati</taxon>
        <taxon>Campylobacterota</taxon>
        <taxon>Epsilonproteobacteria</taxon>
        <taxon>Campylobacterales</taxon>
        <taxon>Sulfurimonadaceae</taxon>
        <taxon>Sulfurimonas</taxon>
    </lineage>
</organism>
<dbReference type="KEGG" id="tdn:Suden_1783"/>
<gene>
    <name evidence="1" type="ordered locus">Suden_1783</name>
</gene>
<dbReference type="HOGENOM" id="CLU_606806_0_0_7"/>
<dbReference type="AlphaFoldDB" id="Q30PM4"/>
<protein>
    <recommendedName>
        <fullName evidence="3">Leucine rich repeat variant</fullName>
    </recommendedName>
</protein>
<evidence type="ECO:0000313" key="1">
    <source>
        <dbReference type="EMBL" id="ABB45057.1"/>
    </source>
</evidence>
<name>Q30PM4_SULDN</name>
<dbReference type="Proteomes" id="UP000002714">
    <property type="component" value="Chromosome"/>
</dbReference>
<dbReference type="eggNOG" id="COG1413">
    <property type="taxonomic scope" value="Bacteria"/>
</dbReference>
<dbReference type="STRING" id="326298.Suden_1783"/>
<dbReference type="Gene3D" id="1.25.10.10">
    <property type="entry name" value="Leucine-rich Repeat Variant"/>
    <property type="match status" value="2"/>
</dbReference>
<keyword evidence="2" id="KW-1185">Reference proteome</keyword>
<dbReference type="InterPro" id="IPR011989">
    <property type="entry name" value="ARM-like"/>
</dbReference>
<accession>Q30PM4</accession>
<dbReference type="OrthoDB" id="5333399at2"/>